<evidence type="ECO:0000313" key="2">
    <source>
        <dbReference type="EMBL" id="RDW25194.1"/>
    </source>
</evidence>
<comment type="similarity">
    <text evidence="1">Belongs to the MYG1 family.</text>
</comment>
<dbReference type="AlphaFoldDB" id="A0A371C4E3"/>
<dbReference type="Pfam" id="PF03690">
    <property type="entry name" value="MYG1_exonuc"/>
    <property type="match status" value="1"/>
</dbReference>
<evidence type="ECO:0000313" key="3">
    <source>
        <dbReference type="Proteomes" id="UP000256601"/>
    </source>
</evidence>
<dbReference type="OrthoDB" id="10265310at2759"/>
<keyword evidence="2" id="KW-0378">Hydrolase</keyword>
<gene>
    <name evidence="2" type="ORF">B0I71DRAFT_84204</name>
</gene>
<protein>
    <submittedName>
        <fullName evidence="2">Metal-dependent protein hydrolase</fullName>
    </submittedName>
</protein>
<dbReference type="GO" id="GO:0005737">
    <property type="term" value="C:cytoplasm"/>
    <property type="evidence" value="ECO:0007669"/>
    <property type="project" value="TreeGrafter"/>
</dbReference>
<reference evidence="2 3" key="1">
    <citation type="submission" date="2018-07" db="EMBL/GenBank/DDBJ databases">
        <title>Draft Genome Assemblies for Five Robust Yarrowia lipolytica Strains Exhibiting High Lipid Production and Pentose Sugar Utilization and Sugar Alcohol Secretion from Undetoxified Lignocellulosic Biomass Hydrolysates.</title>
        <authorList>
            <consortium name="DOE Joint Genome Institute"/>
            <person name="Walker C."/>
            <person name="Ryu S."/>
            <person name="Na H."/>
            <person name="Zane M."/>
            <person name="LaButti K."/>
            <person name="Lipzen A."/>
            <person name="Haridas S."/>
            <person name="Barry K."/>
            <person name="Grigoriev I.V."/>
            <person name="Quarterman J."/>
            <person name="Slininger P."/>
            <person name="Dien B."/>
            <person name="Trinh C.T."/>
        </authorList>
    </citation>
    <scope>NUCLEOTIDE SEQUENCE [LARGE SCALE GENOMIC DNA]</scope>
    <source>
        <strain evidence="2 3">YB392</strain>
    </source>
</reference>
<organism evidence="2 3">
    <name type="scientific">Yarrowia lipolytica</name>
    <name type="common">Candida lipolytica</name>
    <dbReference type="NCBI Taxonomy" id="4952"/>
    <lineage>
        <taxon>Eukaryota</taxon>
        <taxon>Fungi</taxon>
        <taxon>Dikarya</taxon>
        <taxon>Ascomycota</taxon>
        <taxon>Saccharomycotina</taxon>
        <taxon>Dipodascomycetes</taxon>
        <taxon>Dipodascales</taxon>
        <taxon>Dipodascales incertae sedis</taxon>
        <taxon>Yarrowia</taxon>
    </lineage>
</organism>
<name>A0A371C4E3_YARLL</name>
<dbReference type="PANTHER" id="PTHR11215">
    <property type="entry name" value="METAL DEPENDENT HYDROLASE - RELATED"/>
    <property type="match status" value="1"/>
</dbReference>
<sequence length="324" mass="36172">MTKTIGTHSGAFHADESLAVFMLKQLPEFKDADLVRSRDMETLDKCDIVVDVSGQYDGTKYFDHHQRGFEEIFDLDGEFVTKLSSAGLVYKHFGKDVIRAILKDASVSDADIDLLYRKIYKDFVEAIDANDNGIEPYSEPIAEKPKFKQFGITLPALVSTLNGLVKEESERDAQFNVASQLMGTAFHNLVYTAGTVWLPARAKVLMAVEAALKNGDEQRYLEFDESCQWKDHLFTIEEEKGIEGRFLYVLYPTPDSVRVQAVNEKDSAFKSRKPLPEEWRGLRDEELSEKSGIPGGVFVHAAGFIGGNKTLEGALEMAKKGALA</sequence>
<dbReference type="InterPro" id="IPR003226">
    <property type="entry name" value="MYG1_exonuclease"/>
</dbReference>
<dbReference type="EMBL" id="KZ859009">
    <property type="protein sequence ID" value="RDW25194.1"/>
    <property type="molecule type" value="Genomic_DNA"/>
</dbReference>
<dbReference type="VEuPathDB" id="FungiDB:YALI1_D33105g"/>
<dbReference type="Proteomes" id="UP000256601">
    <property type="component" value="Unassembled WGS sequence"/>
</dbReference>
<dbReference type="GO" id="GO:0005634">
    <property type="term" value="C:nucleus"/>
    <property type="evidence" value="ECO:0007669"/>
    <property type="project" value="TreeGrafter"/>
</dbReference>
<proteinExistence type="inferred from homology"/>
<dbReference type="VEuPathDB" id="FungiDB:YALI0_D24970g"/>
<dbReference type="OMA" id="FHCDEVV"/>
<dbReference type="PANTHER" id="PTHR11215:SF1">
    <property type="entry name" value="MYG1 EXONUCLEASE"/>
    <property type="match status" value="1"/>
</dbReference>
<accession>A0A371C4E3</accession>
<evidence type="ECO:0000256" key="1">
    <source>
        <dbReference type="ARBA" id="ARBA00010105"/>
    </source>
</evidence>
<dbReference type="GO" id="GO:0016787">
    <property type="term" value="F:hydrolase activity"/>
    <property type="evidence" value="ECO:0007669"/>
    <property type="project" value="UniProtKB-KW"/>
</dbReference>